<protein>
    <recommendedName>
        <fullName evidence="3">HTH cro/C1-type domain-containing protein</fullName>
    </recommendedName>
</protein>
<name>A0ABW4LJU2_9BACI</name>
<reference evidence="2" key="1">
    <citation type="journal article" date="2019" name="Int. J. Syst. Evol. Microbiol.">
        <title>The Global Catalogue of Microorganisms (GCM) 10K type strain sequencing project: providing services to taxonomists for standard genome sequencing and annotation.</title>
        <authorList>
            <consortium name="The Broad Institute Genomics Platform"/>
            <consortium name="The Broad Institute Genome Sequencing Center for Infectious Disease"/>
            <person name="Wu L."/>
            <person name="Ma J."/>
        </authorList>
    </citation>
    <scope>NUCLEOTIDE SEQUENCE [LARGE SCALE GENOMIC DNA]</scope>
    <source>
        <strain evidence="2">CCUG 49339</strain>
    </source>
</reference>
<dbReference type="EMBL" id="JBHUEM010000003">
    <property type="protein sequence ID" value="MFD1735376.1"/>
    <property type="molecule type" value="Genomic_DNA"/>
</dbReference>
<evidence type="ECO:0000313" key="1">
    <source>
        <dbReference type="EMBL" id="MFD1735376.1"/>
    </source>
</evidence>
<proteinExistence type="predicted"/>
<gene>
    <name evidence="1" type="ORF">ACFSCX_02250</name>
</gene>
<accession>A0ABW4LJU2</accession>
<evidence type="ECO:0000313" key="2">
    <source>
        <dbReference type="Proteomes" id="UP001597214"/>
    </source>
</evidence>
<keyword evidence="2" id="KW-1185">Reference proteome</keyword>
<evidence type="ECO:0008006" key="3">
    <source>
        <dbReference type="Google" id="ProtNLM"/>
    </source>
</evidence>
<sequence length="284" mass="34051">MTKAKREKILFDYLKNYREVIAFLQNRITEEEYIKIHLDSNGKNIYPWDELYILYNKIEVYRKLLLKLSLKSRRRLLLNKEVMGFAIREFFIRYNVSSDMISRFIGIKKEKRSTRIMEEKQKISNPQLVRTLIQKETFPKELVCFLAILTRVPVDWLEEEKPGGRWTTHHFNFEGVFKVKEDQFIDFINSHNVEEHDVKGVIIEFPDEITLFLRFEWIKGAFIIDLFNEKATLIEFTKLKNLLQGFYMEIGYTKTVIPSQYNFIFVCKNKSSKLVCLPFPLLNF</sequence>
<dbReference type="RefSeq" id="WP_377926475.1">
    <property type="nucleotide sequence ID" value="NZ_JBHUEM010000003.1"/>
</dbReference>
<organism evidence="1 2">
    <name type="scientific">Bacillus salitolerans</name>
    <dbReference type="NCBI Taxonomy" id="1437434"/>
    <lineage>
        <taxon>Bacteria</taxon>
        <taxon>Bacillati</taxon>
        <taxon>Bacillota</taxon>
        <taxon>Bacilli</taxon>
        <taxon>Bacillales</taxon>
        <taxon>Bacillaceae</taxon>
        <taxon>Bacillus</taxon>
    </lineage>
</organism>
<comment type="caution">
    <text evidence="1">The sequence shown here is derived from an EMBL/GenBank/DDBJ whole genome shotgun (WGS) entry which is preliminary data.</text>
</comment>
<dbReference type="Proteomes" id="UP001597214">
    <property type="component" value="Unassembled WGS sequence"/>
</dbReference>